<dbReference type="Proteomes" id="UP000198660">
    <property type="component" value="Unassembled WGS sequence"/>
</dbReference>
<dbReference type="InterPro" id="IPR022441">
    <property type="entry name" value="Para_beta_helix_rpt-2"/>
</dbReference>
<evidence type="ECO:0000313" key="4">
    <source>
        <dbReference type="Proteomes" id="UP000198660"/>
    </source>
</evidence>
<gene>
    <name evidence="3" type="ORF">SAMN05444972_103202</name>
</gene>
<sequence>MRKIGGTCKCRGARGPRGFQGPRGPRGPRGPTGPSATCDYRACTVDTSCGGIFPCSPPTGDTLTVGPGQMFATIQAAVTAASSGDEILVFPDTYAEQVTIPVGKDNLLLVSQTPQAAIITTPAGGVVGNFALVTTNAQCTRISGFTVTGPSVVQGNLRIGIYVTGGGSAIIDNNVITDIRDNPLSGLQQGTGINVDVGSAIVVGNTITSYQKTGIRINGSGTCSAVLNNTVTGVGATPTIAQNGIQISRSATAFVQGNTVTANIYTGANFISTGILLFQVVATAPVCVQFNTLSNNDAGLALATTTESLVQGNTSSNNTQFGIFVQSDSFNNVFIRNTAQDNPTFDIEDDSVGLLSALTANVYLCNTCTTDNKDGAICASTSPLPTSIPTTAEVLDLFAPASIPAVPPVSEG</sequence>
<dbReference type="InterPro" id="IPR039448">
    <property type="entry name" value="Beta_helix"/>
</dbReference>
<dbReference type="NCBIfam" id="TIGR03804">
    <property type="entry name" value="para_beta_helix"/>
    <property type="match status" value="1"/>
</dbReference>
<organism evidence="3 4">
    <name type="scientific">Marininema halotolerans</name>
    <dbReference type="NCBI Taxonomy" id="1155944"/>
    <lineage>
        <taxon>Bacteria</taxon>
        <taxon>Bacillati</taxon>
        <taxon>Bacillota</taxon>
        <taxon>Bacilli</taxon>
        <taxon>Bacillales</taxon>
        <taxon>Thermoactinomycetaceae</taxon>
        <taxon>Marininema</taxon>
    </lineage>
</organism>
<dbReference type="Gene3D" id="2.160.20.10">
    <property type="entry name" value="Single-stranded right-handed beta-helix, Pectin lyase-like"/>
    <property type="match status" value="1"/>
</dbReference>
<accession>A0A1I6QK18</accession>
<dbReference type="EMBL" id="FPAA01000003">
    <property type="protein sequence ID" value="SFS52811.1"/>
    <property type="molecule type" value="Genomic_DNA"/>
</dbReference>
<evidence type="ECO:0000313" key="3">
    <source>
        <dbReference type="EMBL" id="SFS52811.1"/>
    </source>
</evidence>
<evidence type="ECO:0000259" key="2">
    <source>
        <dbReference type="Pfam" id="PF13229"/>
    </source>
</evidence>
<name>A0A1I6QK18_9BACL</name>
<feature type="domain" description="Right handed beta helix" evidence="2">
    <location>
        <begin position="192"/>
        <end position="351"/>
    </location>
</feature>
<dbReference type="AlphaFoldDB" id="A0A1I6QK18"/>
<protein>
    <submittedName>
        <fullName evidence="3">Parallel beta-helix repeat (Two copies)</fullName>
    </submittedName>
</protein>
<feature type="region of interest" description="Disordered" evidence="1">
    <location>
        <begin position="1"/>
        <end position="35"/>
    </location>
</feature>
<dbReference type="Gene3D" id="1.20.5.320">
    <property type="entry name" value="6-Phosphogluconate Dehydrogenase, domain 3"/>
    <property type="match status" value="1"/>
</dbReference>
<proteinExistence type="predicted"/>
<dbReference type="RefSeq" id="WP_176391899.1">
    <property type="nucleotide sequence ID" value="NZ_FPAA01000003.1"/>
</dbReference>
<dbReference type="InterPro" id="IPR006626">
    <property type="entry name" value="PbH1"/>
</dbReference>
<evidence type="ECO:0000256" key="1">
    <source>
        <dbReference type="SAM" id="MobiDB-lite"/>
    </source>
</evidence>
<dbReference type="InterPro" id="IPR011050">
    <property type="entry name" value="Pectin_lyase_fold/virulence"/>
</dbReference>
<keyword evidence="4" id="KW-1185">Reference proteome</keyword>
<dbReference type="Pfam" id="PF13229">
    <property type="entry name" value="Beta_helix"/>
    <property type="match status" value="1"/>
</dbReference>
<reference evidence="4" key="1">
    <citation type="submission" date="2016-10" db="EMBL/GenBank/DDBJ databases">
        <authorList>
            <person name="Varghese N."/>
            <person name="Submissions S."/>
        </authorList>
    </citation>
    <scope>NUCLEOTIDE SEQUENCE [LARGE SCALE GENOMIC DNA]</scope>
    <source>
        <strain evidence="4">DSM 45789</strain>
    </source>
</reference>
<dbReference type="InterPro" id="IPR012334">
    <property type="entry name" value="Pectin_lyas_fold"/>
</dbReference>
<dbReference type="SUPFAM" id="SSF51126">
    <property type="entry name" value="Pectin lyase-like"/>
    <property type="match status" value="1"/>
</dbReference>
<dbReference type="SMART" id="SM00710">
    <property type="entry name" value="PbH1"/>
    <property type="match status" value="6"/>
</dbReference>